<sequence length="85" mass="9471">MNTALNVRTNKSLLNKAKKVFSAMGMSTSTGVNMFLHRVVAERALPFTPADPKIIRKRWDRQTTIAIKTGKRFKSAGALHKSISK</sequence>
<protein>
    <recommendedName>
        <fullName evidence="3">Damage-inducible protein J</fullName>
    </recommendedName>
</protein>
<accession>A0A1F6CEH0</accession>
<evidence type="ECO:0000313" key="2">
    <source>
        <dbReference type="Proteomes" id="UP000178344"/>
    </source>
</evidence>
<reference evidence="1 2" key="1">
    <citation type="journal article" date="2016" name="Nat. Commun.">
        <title>Thousands of microbial genomes shed light on interconnected biogeochemical processes in an aquifer system.</title>
        <authorList>
            <person name="Anantharaman K."/>
            <person name="Brown C.T."/>
            <person name="Hug L.A."/>
            <person name="Sharon I."/>
            <person name="Castelle C.J."/>
            <person name="Probst A.J."/>
            <person name="Thomas B.C."/>
            <person name="Singh A."/>
            <person name="Wilkins M.J."/>
            <person name="Karaoz U."/>
            <person name="Brodie E.L."/>
            <person name="Williams K.H."/>
            <person name="Hubbard S.S."/>
            <person name="Banfield J.F."/>
        </authorList>
    </citation>
    <scope>NUCLEOTIDE SEQUENCE [LARGE SCALE GENOMIC DNA]</scope>
</reference>
<dbReference type="AlphaFoldDB" id="A0A1F6CEH0"/>
<comment type="caution">
    <text evidence="1">The sequence shown here is derived from an EMBL/GenBank/DDBJ whole genome shotgun (WGS) entry which is preliminary data.</text>
</comment>
<evidence type="ECO:0008006" key="3">
    <source>
        <dbReference type="Google" id="ProtNLM"/>
    </source>
</evidence>
<dbReference type="EMBL" id="MFKQ01000011">
    <property type="protein sequence ID" value="OGG47397.1"/>
    <property type="molecule type" value="Genomic_DNA"/>
</dbReference>
<gene>
    <name evidence="1" type="ORF">A2671_01100</name>
</gene>
<dbReference type="Proteomes" id="UP000178344">
    <property type="component" value="Unassembled WGS sequence"/>
</dbReference>
<dbReference type="InterPro" id="IPR013321">
    <property type="entry name" value="Arc_rbn_hlx_hlx"/>
</dbReference>
<evidence type="ECO:0000313" key="1">
    <source>
        <dbReference type="EMBL" id="OGG47397.1"/>
    </source>
</evidence>
<dbReference type="InterPro" id="IPR007337">
    <property type="entry name" value="RelB/DinJ"/>
</dbReference>
<name>A0A1F6CEH0_9BACT</name>
<dbReference type="Gene3D" id="1.10.1220.10">
    <property type="entry name" value="Met repressor-like"/>
    <property type="match status" value="1"/>
</dbReference>
<organism evidence="1 2">
    <name type="scientific">Candidatus Kaiserbacteria bacterium RIFCSPHIGHO2_01_FULL_49_13</name>
    <dbReference type="NCBI Taxonomy" id="1798477"/>
    <lineage>
        <taxon>Bacteria</taxon>
        <taxon>Candidatus Kaiseribacteriota</taxon>
    </lineage>
</organism>
<proteinExistence type="predicted"/>
<dbReference type="Pfam" id="PF04221">
    <property type="entry name" value="RelB"/>
    <property type="match status" value="1"/>
</dbReference>
<dbReference type="NCBIfam" id="TIGR02384">
    <property type="entry name" value="RelB_DinJ"/>
    <property type="match status" value="1"/>
</dbReference>
<dbReference type="GO" id="GO:0006355">
    <property type="term" value="P:regulation of DNA-templated transcription"/>
    <property type="evidence" value="ECO:0007669"/>
    <property type="project" value="InterPro"/>
</dbReference>